<dbReference type="AlphaFoldDB" id="A0A1Z9Z2H9"/>
<evidence type="ECO:0000256" key="1">
    <source>
        <dbReference type="ARBA" id="ARBA00023015"/>
    </source>
</evidence>
<organism evidence="5 6">
    <name type="scientific">Acinetobacter populi</name>
    <dbReference type="NCBI Taxonomy" id="1582270"/>
    <lineage>
        <taxon>Bacteria</taxon>
        <taxon>Pseudomonadati</taxon>
        <taxon>Pseudomonadota</taxon>
        <taxon>Gammaproteobacteria</taxon>
        <taxon>Moraxellales</taxon>
        <taxon>Moraxellaceae</taxon>
        <taxon>Acinetobacter</taxon>
    </lineage>
</organism>
<dbReference type="InterPro" id="IPR000843">
    <property type="entry name" value="HTH_LacI"/>
</dbReference>
<dbReference type="SMART" id="SM00354">
    <property type="entry name" value="HTH_LACI"/>
    <property type="match status" value="1"/>
</dbReference>
<dbReference type="PROSITE" id="PS50932">
    <property type="entry name" value="HTH_LACI_2"/>
    <property type="match status" value="1"/>
</dbReference>
<keyword evidence="3" id="KW-0804">Transcription</keyword>
<dbReference type="RefSeq" id="WP_087619347.1">
    <property type="nucleotide sequence ID" value="NZ_NEXX01000001.1"/>
</dbReference>
<dbReference type="InterPro" id="IPR001761">
    <property type="entry name" value="Peripla_BP/Lac1_sug-bd_dom"/>
</dbReference>
<dbReference type="Gene3D" id="3.40.50.2300">
    <property type="match status" value="2"/>
</dbReference>
<accession>A0A1Z9Z2H9</accession>
<reference evidence="5 6" key="1">
    <citation type="submission" date="2017-05" db="EMBL/GenBank/DDBJ databases">
        <title>Acinetobacter populi ANC 5415 (= PBJ7), whole genome shotgun sequencing project.</title>
        <authorList>
            <person name="Nemec A."/>
            <person name="Radolfova-Krizova L."/>
        </authorList>
    </citation>
    <scope>NUCLEOTIDE SEQUENCE [LARGE SCALE GENOMIC DNA]</scope>
    <source>
        <strain evidence="5 6">PBJ7</strain>
    </source>
</reference>
<name>A0A1Z9Z2H9_9GAMM</name>
<keyword evidence="2" id="KW-0238">DNA-binding</keyword>
<dbReference type="SUPFAM" id="SSF47413">
    <property type="entry name" value="lambda repressor-like DNA-binding domains"/>
    <property type="match status" value="1"/>
</dbReference>
<dbReference type="GO" id="GO:0003700">
    <property type="term" value="F:DNA-binding transcription factor activity"/>
    <property type="evidence" value="ECO:0007669"/>
    <property type="project" value="TreeGrafter"/>
</dbReference>
<evidence type="ECO:0000313" key="6">
    <source>
        <dbReference type="Proteomes" id="UP000196536"/>
    </source>
</evidence>
<evidence type="ECO:0000256" key="3">
    <source>
        <dbReference type="ARBA" id="ARBA00023163"/>
    </source>
</evidence>
<dbReference type="GO" id="GO:0000976">
    <property type="term" value="F:transcription cis-regulatory region binding"/>
    <property type="evidence" value="ECO:0007669"/>
    <property type="project" value="TreeGrafter"/>
</dbReference>
<dbReference type="InterPro" id="IPR010982">
    <property type="entry name" value="Lambda_DNA-bd_dom_sf"/>
</dbReference>
<proteinExistence type="predicted"/>
<dbReference type="PANTHER" id="PTHR30146">
    <property type="entry name" value="LACI-RELATED TRANSCRIPTIONAL REPRESSOR"/>
    <property type="match status" value="1"/>
</dbReference>
<evidence type="ECO:0000313" key="5">
    <source>
        <dbReference type="EMBL" id="OUY08683.1"/>
    </source>
</evidence>
<gene>
    <name evidence="5" type="ORF">CAP51_03465</name>
</gene>
<comment type="caution">
    <text evidence="5">The sequence shown here is derived from an EMBL/GenBank/DDBJ whole genome shotgun (WGS) entry which is preliminary data.</text>
</comment>
<dbReference type="EMBL" id="NEXX01000001">
    <property type="protein sequence ID" value="OUY08683.1"/>
    <property type="molecule type" value="Genomic_DNA"/>
</dbReference>
<dbReference type="CDD" id="cd01392">
    <property type="entry name" value="HTH_LacI"/>
    <property type="match status" value="1"/>
</dbReference>
<sequence length="329" mass="36528">MSLKAIAEELGLSLTTVSRALNDYPEVSSKTKIKVKQVADRLGYVPNSIARGLALGRANAVGIVFPATVNDLGDVNYLHVLSSMSECFAKEGIDLLIISAPPEHELATYERIIKGGRVDAFIVPRTKVNDERLAYLYQRKIPFVAHGRSDEFIYPYAWFDMDNAYGAALAAKQLINAGYQSIAYLAADLSYNFIQQRYQAFKNEVSQYPDIHLQEYRIGLEQNSGFLVTQHLLEQAVLPEAIFVDNHMAAIGVLLAISKAGLILGKDINIIVYGMLSEQMILPAPNIQTIEIPKEIDVGYELTKLMLNLLKKDGISSVLYQPVLRSIAY</sequence>
<dbReference type="OrthoDB" id="5681588at2"/>
<protein>
    <recommendedName>
        <fullName evidence="4">HTH lacI-type domain-containing protein</fullName>
    </recommendedName>
</protein>
<evidence type="ECO:0000256" key="2">
    <source>
        <dbReference type="ARBA" id="ARBA00023125"/>
    </source>
</evidence>
<keyword evidence="1" id="KW-0805">Transcription regulation</keyword>
<keyword evidence="6" id="KW-1185">Reference proteome</keyword>
<dbReference type="Pfam" id="PF00532">
    <property type="entry name" value="Peripla_BP_1"/>
    <property type="match status" value="1"/>
</dbReference>
<dbReference type="Proteomes" id="UP000196536">
    <property type="component" value="Unassembled WGS sequence"/>
</dbReference>
<evidence type="ECO:0000259" key="4">
    <source>
        <dbReference type="PROSITE" id="PS50932"/>
    </source>
</evidence>
<dbReference type="Gene3D" id="1.10.260.40">
    <property type="entry name" value="lambda repressor-like DNA-binding domains"/>
    <property type="match status" value="1"/>
</dbReference>
<dbReference type="PANTHER" id="PTHR30146:SF109">
    <property type="entry name" value="HTH-TYPE TRANSCRIPTIONAL REGULATOR GALS"/>
    <property type="match status" value="1"/>
</dbReference>
<feature type="domain" description="HTH lacI-type" evidence="4">
    <location>
        <begin position="1"/>
        <end position="55"/>
    </location>
</feature>
<dbReference type="InterPro" id="IPR028082">
    <property type="entry name" value="Peripla_BP_I"/>
</dbReference>
<dbReference type="SUPFAM" id="SSF53822">
    <property type="entry name" value="Periplasmic binding protein-like I"/>
    <property type="match status" value="1"/>
</dbReference>
<dbReference type="Pfam" id="PF00356">
    <property type="entry name" value="LacI"/>
    <property type="match status" value="1"/>
</dbReference>